<dbReference type="Pfam" id="PF04234">
    <property type="entry name" value="CopC"/>
    <property type="match status" value="1"/>
</dbReference>
<protein>
    <submittedName>
        <fullName evidence="5">Copper resistance protein CopC</fullName>
    </submittedName>
</protein>
<evidence type="ECO:0000313" key="6">
    <source>
        <dbReference type="Proteomes" id="UP001234343"/>
    </source>
</evidence>
<gene>
    <name evidence="5" type="ORF">QTP81_07145</name>
</gene>
<evidence type="ECO:0000256" key="2">
    <source>
        <dbReference type="ARBA" id="ARBA00023008"/>
    </source>
</evidence>
<proteinExistence type="predicted"/>
<dbReference type="InterPro" id="IPR014755">
    <property type="entry name" value="Cu-Rt/internalin_Ig-like"/>
</dbReference>
<dbReference type="InterPro" id="IPR007348">
    <property type="entry name" value="CopC_dom"/>
</dbReference>
<evidence type="ECO:0000259" key="4">
    <source>
        <dbReference type="Pfam" id="PF04234"/>
    </source>
</evidence>
<organism evidence="5 6">
    <name type="scientific">Alteromonas arenosi</name>
    <dbReference type="NCBI Taxonomy" id="3055817"/>
    <lineage>
        <taxon>Bacteria</taxon>
        <taxon>Pseudomonadati</taxon>
        <taxon>Pseudomonadota</taxon>
        <taxon>Gammaproteobacteria</taxon>
        <taxon>Alteromonadales</taxon>
        <taxon>Alteromonadaceae</taxon>
        <taxon>Alteromonas/Salinimonas group</taxon>
        <taxon>Alteromonas</taxon>
    </lineage>
</organism>
<dbReference type="EMBL" id="JAUCBP010000007">
    <property type="protein sequence ID" value="MDM7860367.1"/>
    <property type="molecule type" value="Genomic_DNA"/>
</dbReference>
<keyword evidence="1 3" id="KW-0732">Signal</keyword>
<feature type="chain" id="PRO_5045918836" evidence="3">
    <location>
        <begin position="22"/>
        <end position="115"/>
    </location>
</feature>
<feature type="signal peptide" evidence="3">
    <location>
        <begin position="1"/>
        <end position="21"/>
    </location>
</feature>
<evidence type="ECO:0000256" key="3">
    <source>
        <dbReference type="SAM" id="SignalP"/>
    </source>
</evidence>
<dbReference type="InterPro" id="IPR014756">
    <property type="entry name" value="Ig_E-set"/>
</dbReference>
<dbReference type="RefSeq" id="WP_289364671.1">
    <property type="nucleotide sequence ID" value="NZ_JAUCBP010000007.1"/>
</dbReference>
<name>A0ABT7SVY9_9ALTE</name>
<dbReference type="SUPFAM" id="SSF81296">
    <property type="entry name" value="E set domains"/>
    <property type="match status" value="1"/>
</dbReference>
<sequence>MKYLVKFTPVLAFFFSSVLLAHVQLQNSEPTNNAMLASSPERLSLTFGNDVRLLKVTFSDSKGEEVNFGFKPVKNSGDNFSWGLPQLATGNYVVEMIFFGEDGHKMKERINFMIH</sequence>
<dbReference type="Gene3D" id="2.60.40.1220">
    <property type="match status" value="1"/>
</dbReference>
<accession>A0ABT7SVY9</accession>
<comment type="caution">
    <text evidence="5">The sequence shown here is derived from an EMBL/GenBank/DDBJ whole genome shotgun (WGS) entry which is preliminary data.</text>
</comment>
<keyword evidence="2" id="KW-0186">Copper</keyword>
<evidence type="ECO:0000313" key="5">
    <source>
        <dbReference type="EMBL" id="MDM7860367.1"/>
    </source>
</evidence>
<keyword evidence="6" id="KW-1185">Reference proteome</keyword>
<feature type="domain" description="CopC" evidence="4">
    <location>
        <begin position="22"/>
        <end position="114"/>
    </location>
</feature>
<dbReference type="Proteomes" id="UP001234343">
    <property type="component" value="Unassembled WGS sequence"/>
</dbReference>
<reference evidence="5 6" key="1">
    <citation type="submission" date="2023-06" db="EMBL/GenBank/DDBJ databases">
        <title>Alteromonas sp. ASW11-36 isolated from intertidal sand.</title>
        <authorList>
            <person name="Li Y."/>
        </authorList>
    </citation>
    <scope>NUCLEOTIDE SEQUENCE [LARGE SCALE GENOMIC DNA]</scope>
    <source>
        <strain evidence="5 6">ASW11-36</strain>
    </source>
</reference>
<evidence type="ECO:0000256" key="1">
    <source>
        <dbReference type="ARBA" id="ARBA00022729"/>
    </source>
</evidence>